<dbReference type="SMART" id="SM00449">
    <property type="entry name" value="SPRY"/>
    <property type="match status" value="1"/>
</dbReference>
<dbReference type="InterPro" id="IPR006574">
    <property type="entry name" value="PRY"/>
</dbReference>
<dbReference type="Gene3D" id="3.30.40.10">
    <property type="entry name" value="Zinc/RING finger domain, C3HC4 (zinc finger)"/>
    <property type="match status" value="1"/>
</dbReference>
<dbReference type="AlphaFoldDB" id="A0A673W3L3"/>
<sequence length="527" mass="59767">FCCDFSKGCIGGYFASSCTCPLCKHQFPERPQININRVFAHIAEKFKEARYGTGKPHMLDMKTPGAMANSNPFLEEMIKCDVCTGKKQVAISSCLTCTASYREAHVQPRLNTPFYVNHHLLEPREALRGRTCPLHHWLLEVYCRTDQICICVLEEHRTHRTVSVQTERVSKQKLIGKTEQEILNRIEDKRLRLNDLEPTGDRQGRQNYAQGEVEQLLGELSRSVDRIREQLVGGMEEKQASVETRGKGLVTRLEVELSQLAMGPNPPPPPPPLQADSDTQELDAEAEVLLHFSLGEVKVVLGELKKSVAKIHIGEVMRVLVTKLRESDSMTSVQTLWTTKKDVTLNPVTAYPFLIVSDDWKQVKRGEKLQFYRNSAQRFDVWSCVLAKEGFTSNLFKHLLEKCRTCNLVNVGENKDWKIGVVQESAQRKGLFDMSPNSGYYAPWWGGTHLHALTTLALTKVKASVCLCRVGVFLDCEEGQVTFYNIKTDLEVYRFSVAEFSERMFPLLGTGDREVPLALKITVSVWW</sequence>
<dbReference type="InterPro" id="IPR051051">
    <property type="entry name" value="E3_ubiq-ligase_TRIM/RNF"/>
</dbReference>
<keyword evidence="4" id="KW-0862">Zinc</keyword>
<dbReference type="PANTHER" id="PTHR25465:SF32">
    <property type="entry name" value="BLOODTHIRSTY-RELATED GENE FAMILY, MEMBER 16 ISOFORM X1-RELATED"/>
    <property type="match status" value="1"/>
</dbReference>
<dbReference type="SMART" id="SM00589">
    <property type="entry name" value="PRY"/>
    <property type="match status" value="1"/>
</dbReference>
<dbReference type="CDD" id="cd19769">
    <property type="entry name" value="Bbox2_TRIM16-like"/>
    <property type="match status" value="1"/>
</dbReference>
<proteinExistence type="predicted"/>
<dbReference type="InterPro" id="IPR043136">
    <property type="entry name" value="B30.2/SPRY_sf"/>
</dbReference>
<keyword evidence="9" id="KW-1185">Reference proteome</keyword>
<evidence type="ECO:0000256" key="4">
    <source>
        <dbReference type="ARBA" id="ARBA00022833"/>
    </source>
</evidence>
<keyword evidence="5" id="KW-0391">Immunity</keyword>
<dbReference type="GO" id="GO:0008270">
    <property type="term" value="F:zinc ion binding"/>
    <property type="evidence" value="ECO:0007669"/>
    <property type="project" value="UniProtKB-KW"/>
</dbReference>
<protein>
    <submittedName>
        <fullName evidence="8">Bloodthirsty-related gene family, member 30</fullName>
    </submittedName>
</protein>
<evidence type="ECO:0000256" key="6">
    <source>
        <dbReference type="SAM" id="MobiDB-lite"/>
    </source>
</evidence>
<accession>A0A673W3L3</accession>
<keyword evidence="2" id="KW-0479">Metal-binding</keyword>
<dbReference type="InterPro" id="IPR003879">
    <property type="entry name" value="Butyrophylin_SPRY"/>
</dbReference>
<dbReference type="OMA" id="RPQININ"/>
<dbReference type="PANTHER" id="PTHR25465">
    <property type="entry name" value="B-BOX DOMAIN CONTAINING"/>
    <property type="match status" value="1"/>
</dbReference>
<reference evidence="8" key="2">
    <citation type="submission" date="2025-08" db="UniProtKB">
        <authorList>
            <consortium name="Ensembl"/>
        </authorList>
    </citation>
    <scope>IDENTIFICATION</scope>
</reference>
<keyword evidence="1" id="KW-0399">Innate immunity</keyword>
<evidence type="ECO:0000313" key="8">
    <source>
        <dbReference type="Ensembl" id="ENSSTUP00000002791.1"/>
    </source>
</evidence>
<dbReference type="InterPro" id="IPR003877">
    <property type="entry name" value="SPRY_dom"/>
</dbReference>
<feature type="compositionally biased region" description="Pro residues" evidence="6">
    <location>
        <begin position="264"/>
        <end position="273"/>
    </location>
</feature>
<organism evidence="8 9">
    <name type="scientific">Salmo trutta</name>
    <name type="common">Brown trout</name>
    <dbReference type="NCBI Taxonomy" id="8032"/>
    <lineage>
        <taxon>Eukaryota</taxon>
        <taxon>Metazoa</taxon>
        <taxon>Chordata</taxon>
        <taxon>Craniata</taxon>
        <taxon>Vertebrata</taxon>
        <taxon>Euteleostomi</taxon>
        <taxon>Actinopterygii</taxon>
        <taxon>Neopterygii</taxon>
        <taxon>Teleostei</taxon>
        <taxon>Protacanthopterygii</taxon>
        <taxon>Salmoniformes</taxon>
        <taxon>Salmonidae</taxon>
        <taxon>Salmoninae</taxon>
        <taxon>Salmo</taxon>
    </lineage>
</organism>
<dbReference type="Pfam" id="PF13765">
    <property type="entry name" value="PRY"/>
    <property type="match status" value="1"/>
</dbReference>
<dbReference type="InterPro" id="IPR001870">
    <property type="entry name" value="B30.2/SPRY"/>
</dbReference>
<evidence type="ECO:0000256" key="1">
    <source>
        <dbReference type="ARBA" id="ARBA00022588"/>
    </source>
</evidence>
<evidence type="ECO:0000256" key="3">
    <source>
        <dbReference type="ARBA" id="ARBA00022771"/>
    </source>
</evidence>
<dbReference type="InterPro" id="IPR013083">
    <property type="entry name" value="Znf_RING/FYVE/PHD"/>
</dbReference>
<feature type="region of interest" description="Disordered" evidence="6">
    <location>
        <begin position="260"/>
        <end position="279"/>
    </location>
</feature>
<dbReference type="GO" id="GO:0005737">
    <property type="term" value="C:cytoplasm"/>
    <property type="evidence" value="ECO:0007669"/>
    <property type="project" value="UniProtKB-ARBA"/>
</dbReference>
<reference evidence="8" key="3">
    <citation type="submission" date="2025-09" db="UniProtKB">
        <authorList>
            <consortium name="Ensembl"/>
        </authorList>
    </citation>
    <scope>IDENTIFICATION</scope>
</reference>
<dbReference type="SUPFAM" id="SSF57845">
    <property type="entry name" value="B-box zinc-binding domain"/>
    <property type="match status" value="1"/>
</dbReference>
<evidence type="ECO:0000259" key="7">
    <source>
        <dbReference type="PROSITE" id="PS50188"/>
    </source>
</evidence>
<reference evidence="8" key="1">
    <citation type="submission" date="2021-04" db="EMBL/GenBank/DDBJ databases">
        <authorList>
            <consortium name="Wellcome Sanger Institute Data Sharing"/>
        </authorList>
    </citation>
    <scope>NUCLEOTIDE SEQUENCE [LARGE SCALE GENOMIC DNA]</scope>
</reference>
<dbReference type="InParanoid" id="A0A673W3L3"/>
<dbReference type="GO" id="GO:0045087">
    <property type="term" value="P:innate immune response"/>
    <property type="evidence" value="ECO:0007669"/>
    <property type="project" value="UniProtKB-KW"/>
</dbReference>
<dbReference type="Pfam" id="PF00622">
    <property type="entry name" value="SPRY"/>
    <property type="match status" value="1"/>
</dbReference>
<evidence type="ECO:0000256" key="5">
    <source>
        <dbReference type="ARBA" id="ARBA00022859"/>
    </source>
</evidence>
<dbReference type="PRINTS" id="PR01407">
    <property type="entry name" value="BUTYPHLNCDUF"/>
</dbReference>
<dbReference type="GeneTree" id="ENSGT00940000165499"/>
<keyword evidence="3" id="KW-0863">Zinc-finger</keyword>
<dbReference type="Gene3D" id="2.60.120.920">
    <property type="match status" value="1"/>
</dbReference>
<name>A0A673W3L3_SALTR</name>
<dbReference type="SUPFAM" id="SSF49899">
    <property type="entry name" value="Concanavalin A-like lectins/glucanases"/>
    <property type="match status" value="1"/>
</dbReference>
<dbReference type="InterPro" id="IPR013320">
    <property type="entry name" value="ConA-like_dom_sf"/>
</dbReference>
<evidence type="ECO:0000256" key="2">
    <source>
        <dbReference type="ARBA" id="ARBA00022723"/>
    </source>
</evidence>
<dbReference type="PROSITE" id="PS50188">
    <property type="entry name" value="B302_SPRY"/>
    <property type="match status" value="1"/>
</dbReference>
<dbReference type="Proteomes" id="UP000472277">
    <property type="component" value="Chromosome 1"/>
</dbReference>
<evidence type="ECO:0000313" key="9">
    <source>
        <dbReference type="Proteomes" id="UP000472277"/>
    </source>
</evidence>
<dbReference type="Gene3D" id="4.10.830.40">
    <property type="match status" value="1"/>
</dbReference>
<dbReference type="Gene3D" id="3.30.160.60">
    <property type="entry name" value="Classic Zinc Finger"/>
    <property type="match status" value="1"/>
</dbReference>
<dbReference type="InterPro" id="IPR000315">
    <property type="entry name" value="Znf_B-box"/>
</dbReference>
<dbReference type="Ensembl" id="ENSSTUT00000002971.1">
    <property type="protein sequence ID" value="ENSSTUP00000002791.1"/>
    <property type="gene ID" value="ENSSTUG00000001442.1"/>
</dbReference>
<feature type="domain" description="B30.2/SPRY" evidence="7">
    <location>
        <begin position="323"/>
        <end position="526"/>
    </location>
</feature>
<dbReference type="Pfam" id="PF00643">
    <property type="entry name" value="zf-B_box"/>
    <property type="match status" value="1"/>
</dbReference>